<evidence type="ECO:0000256" key="5">
    <source>
        <dbReference type="ARBA" id="ARBA00022824"/>
    </source>
</evidence>
<dbReference type="GO" id="GO:0005788">
    <property type="term" value="C:endoplasmic reticulum lumen"/>
    <property type="evidence" value="ECO:0007669"/>
    <property type="project" value="UniProtKB-SubCell"/>
</dbReference>
<dbReference type="Gene3D" id="1.25.40.10">
    <property type="entry name" value="Tetratricopeptide repeat domain"/>
    <property type="match status" value="1"/>
</dbReference>
<dbReference type="PROSITE" id="PS50005">
    <property type="entry name" value="TPR"/>
    <property type="match status" value="5"/>
</dbReference>
<dbReference type="InterPro" id="IPR001623">
    <property type="entry name" value="DnaJ_domain"/>
</dbReference>
<dbReference type="FunFam" id="1.25.40.10:FF:000224">
    <property type="entry name" value="DnaJ and TPR domain protein"/>
    <property type="match status" value="1"/>
</dbReference>
<dbReference type="SUPFAM" id="SSF48452">
    <property type="entry name" value="TPR-like"/>
    <property type="match status" value="1"/>
</dbReference>
<feature type="repeat" description="TPR" evidence="6">
    <location>
        <begin position="337"/>
        <end position="370"/>
    </location>
</feature>
<dbReference type="PRINTS" id="PR00625">
    <property type="entry name" value="JDOMAIN"/>
</dbReference>
<feature type="repeat" description="TPR" evidence="6">
    <location>
        <begin position="105"/>
        <end position="138"/>
    </location>
</feature>
<keyword evidence="4 6" id="KW-0802">TPR repeat</keyword>
<comment type="caution">
    <text evidence="9">The sequence shown here is derived from an EMBL/GenBank/DDBJ whole genome shotgun (WGS) entry which is preliminary data.</text>
</comment>
<dbReference type="Gene3D" id="1.10.287.110">
    <property type="entry name" value="DnaJ domain"/>
    <property type="match status" value="1"/>
</dbReference>
<dbReference type="GO" id="GO:0034975">
    <property type="term" value="P:protein folding in endoplasmic reticulum"/>
    <property type="evidence" value="ECO:0007669"/>
    <property type="project" value="TreeGrafter"/>
</dbReference>
<dbReference type="Pfam" id="PF00226">
    <property type="entry name" value="DnaJ"/>
    <property type="match status" value="1"/>
</dbReference>
<name>A0A922IF38_DERFA</name>
<gene>
    <name evidence="9" type="primary">DNAJC3</name>
    <name evidence="9" type="ORF">DERF_003650</name>
</gene>
<keyword evidence="2" id="KW-0732">Signal</keyword>
<dbReference type="PROSITE" id="PS50076">
    <property type="entry name" value="DNAJ_2"/>
    <property type="match status" value="1"/>
</dbReference>
<dbReference type="GO" id="GO:0051087">
    <property type="term" value="F:protein-folding chaperone binding"/>
    <property type="evidence" value="ECO:0007669"/>
    <property type="project" value="TreeGrafter"/>
</dbReference>
<evidence type="ECO:0000256" key="4">
    <source>
        <dbReference type="ARBA" id="ARBA00022803"/>
    </source>
</evidence>
<feature type="repeat" description="TPR" evidence="6">
    <location>
        <begin position="71"/>
        <end position="104"/>
    </location>
</feature>
<dbReference type="SUPFAM" id="SSF46565">
    <property type="entry name" value="Chaperone J-domain"/>
    <property type="match status" value="1"/>
</dbReference>
<keyword evidence="5" id="KW-0256">Endoplasmic reticulum</keyword>
<dbReference type="InterPro" id="IPR011990">
    <property type="entry name" value="TPR-like_helical_dom_sf"/>
</dbReference>
<feature type="repeat" description="TPR" evidence="6">
    <location>
        <begin position="219"/>
        <end position="252"/>
    </location>
</feature>
<dbReference type="SMART" id="SM00271">
    <property type="entry name" value="DnaJ"/>
    <property type="match status" value="1"/>
</dbReference>
<dbReference type="Pfam" id="PF14559">
    <property type="entry name" value="TPR_19"/>
    <property type="match status" value="1"/>
</dbReference>
<dbReference type="InterPro" id="IPR019734">
    <property type="entry name" value="TPR_rpt"/>
</dbReference>
<feature type="repeat" description="TPR" evidence="6">
    <location>
        <begin position="37"/>
        <end position="70"/>
    </location>
</feature>
<dbReference type="SUPFAM" id="SSF53448">
    <property type="entry name" value="Nucleotide-diphospho-sugar transferases"/>
    <property type="match status" value="1"/>
</dbReference>
<evidence type="ECO:0000259" key="8">
    <source>
        <dbReference type="PROSITE" id="PS50076"/>
    </source>
</evidence>
<dbReference type="InterPro" id="IPR036869">
    <property type="entry name" value="J_dom_sf"/>
</dbReference>
<keyword evidence="3" id="KW-0677">Repeat</keyword>
<feature type="region of interest" description="Disordered" evidence="7">
    <location>
        <begin position="447"/>
        <end position="467"/>
    </location>
</feature>
<dbReference type="AlphaFoldDB" id="A0A922IF38"/>
<accession>A0A922IF38</accession>
<evidence type="ECO:0000313" key="10">
    <source>
        <dbReference type="Proteomes" id="UP000790347"/>
    </source>
</evidence>
<dbReference type="Proteomes" id="UP000790347">
    <property type="component" value="Unassembled WGS sequence"/>
</dbReference>
<proteinExistence type="predicted"/>
<reference evidence="9" key="1">
    <citation type="submission" date="2013-05" db="EMBL/GenBank/DDBJ databases">
        <authorList>
            <person name="Yim A.K.Y."/>
            <person name="Chan T.F."/>
            <person name="Ji K.M."/>
            <person name="Liu X.Y."/>
            <person name="Zhou J.W."/>
            <person name="Li R.Q."/>
            <person name="Yang K.Y."/>
            <person name="Li J."/>
            <person name="Li M."/>
            <person name="Law P.T.W."/>
            <person name="Wu Y.L."/>
            <person name="Cai Z.L."/>
            <person name="Qin H."/>
            <person name="Bao Y."/>
            <person name="Leung R.K.K."/>
            <person name="Ng P.K.S."/>
            <person name="Zou J."/>
            <person name="Zhong X.J."/>
            <person name="Ran P.X."/>
            <person name="Zhong N.S."/>
            <person name="Liu Z.G."/>
            <person name="Tsui S.K.W."/>
        </authorList>
    </citation>
    <scope>NUCLEOTIDE SEQUENCE</scope>
    <source>
        <strain evidence="9">Derf</strain>
        <tissue evidence="9">Whole organism</tissue>
    </source>
</reference>
<evidence type="ECO:0000256" key="2">
    <source>
        <dbReference type="ARBA" id="ARBA00022729"/>
    </source>
</evidence>
<dbReference type="CDD" id="cd06257">
    <property type="entry name" value="DnaJ"/>
    <property type="match status" value="1"/>
</dbReference>
<evidence type="ECO:0000256" key="6">
    <source>
        <dbReference type="PROSITE-ProRule" id="PRU00339"/>
    </source>
</evidence>
<dbReference type="PANTHER" id="PTHR44140">
    <property type="entry name" value="LD25575P"/>
    <property type="match status" value="1"/>
</dbReference>
<dbReference type="Pfam" id="PF13181">
    <property type="entry name" value="TPR_8"/>
    <property type="match status" value="2"/>
</dbReference>
<evidence type="ECO:0000256" key="1">
    <source>
        <dbReference type="ARBA" id="ARBA00004319"/>
    </source>
</evidence>
<feature type="domain" description="J" evidence="8">
    <location>
        <begin position="391"/>
        <end position="458"/>
    </location>
</feature>
<dbReference type="InterPro" id="IPR029044">
    <property type="entry name" value="Nucleotide-diphossugar_trans"/>
</dbReference>
<comment type="subcellular location">
    <subcellularLocation>
        <location evidence="1">Endoplasmic reticulum lumen</location>
    </subcellularLocation>
</comment>
<evidence type="ECO:0000256" key="7">
    <source>
        <dbReference type="SAM" id="MobiDB-lite"/>
    </source>
</evidence>
<feature type="compositionally biased region" description="Basic and acidic residues" evidence="7">
    <location>
        <begin position="447"/>
        <end position="456"/>
    </location>
</feature>
<keyword evidence="10" id="KW-1185">Reference proteome</keyword>
<dbReference type="SMART" id="SM00028">
    <property type="entry name" value="TPR"/>
    <property type="match status" value="7"/>
</dbReference>
<protein>
    <submittedName>
        <fullName evidence="9">DnaJ sub C member 3</fullName>
    </submittedName>
</protein>
<dbReference type="Gene3D" id="3.90.550.10">
    <property type="entry name" value="Spore Coat Polysaccharide Biosynthesis Protein SpsA, Chain A"/>
    <property type="match status" value="1"/>
</dbReference>
<evidence type="ECO:0000313" key="9">
    <source>
        <dbReference type="EMBL" id="KAH9529783.1"/>
    </source>
</evidence>
<evidence type="ECO:0000256" key="3">
    <source>
        <dbReference type="ARBA" id="ARBA00022737"/>
    </source>
</evidence>
<organism evidence="9 10">
    <name type="scientific">Dermatophagoides farinae</name>
    <name type="common">American house dust mite</name>
    <dbReference type="NCBI Taxonomy" id="6954"/>
    <lineage>
        <taxon>Eukaryota</taxon>
        <taxon>Metazoa</taxon>
        <taxon>Ecdysozoa</taxon>
        <taxon>Arthropoda</taxon>
        <taxon>Chelicerata</taxon>
        <taxon>Arachnida</taxon>
        <taxon>Acari</taxon>
        <taxon>Acariformes</taxon>
        <taxon>Sarcoptiformes</taxon>
        <taxon>Astigmata</taxon>
        <taxon>Psoroptidia</taxon>
        <taxon>Analgoidea</taxon>
        <taxon>Pyroglyphidae</taxon>
        <taxon>Dermatophagoidinae</taxon>
        <taxon>Dermatophagoides</taxon>
    </lineage>
</organism>
<reference evidence="9" key="2">
    <citation type="journal article" date="2022" name="Res Sq">
        <title>Comparative Genomics Reveals Insights into the Divergent Evolution of Astigmatic Mites and Household Pest Adaptations.</title>
        <authorList>
            <person name="Xiong Q."/>
            <person name="Wan A.T.-Y."/>
            <person name="Liu X.-Y."/>
            <person name="Fung C.S.-H."/>
            <person name="Xiao X."/>
            <person name="Malainual N."/>
            <person name="Hou J."/>
            <person name="Wang L."/>
            <person name="Wang M."/>
            <person name="Yang K."/>
            <person name="Cui Y."/>
            <person name="Leung E."/>
            <person name="Nong W."/>
            <person name="Shin S.-K."/>
            <person name="Au S."/>
            <person name="Jeong K.Y."/>
            <person name="Chew F.T."/>
            <person name="Hui J."/>
            <person name="Leung T.F."/>
            <person name="Tungtrongchitr A."/>
            <person name="Zhong N."/>
            <person name="Liu Z."/>
            <person name="Tsui S."/>
        </authorList>
    </citation>
    <scope>NUCLEOTIDE SEQUENCE</scope>
    <source>
        <strain evidence="9">Derf</strain>
        <tissue evidence="9">Whole organism</tissue>
    </source>
</reference>
<sequence length="785" mass="91083">MVQASMVIKMPPMAKIYFPLLFDIVFNLLYCVYGSDVDTHLELGMELLMKGQLNDALSHYHLAVENDPDNYLTYFKRSTVYQAMGRYRSALDDLNECLKLNPDFVPARLQKAVVLYRQGNLDQAQQEFEYIIHVDPHHPDAHHYYEQIEHLKSDKYLAEHLVEIGKCSEAIPLLNKLSQELYWSYELREMRAHCFENIGDIINAINDLRALTKMKSDNTDGFLKLSKLHYQIGEPEESLNAIRECLKLDPDHKQCHQHYKKVKKLANLYKSGTEFASKHDHQGCIDKLQAALELENQMPNLVHLFKSKLCHCLNLKGDSQQAIKVCTEVLELHPNDIHALCDRADSYINLENYDDASSDYKKVLQIDENMTRAKDGYNKAERLKKQSKKRDYYKILGVPRHATKKDIMKAYRKAASKWHPDQYQGDEKKKAEDKFIDIAAAKEVLTDPEKRQKFDNGEDPLDPEQQNGNAFHPFTQGFDPFGEIHQAVVLIDNDEHFAPIELSKPKVLMNLVDRPMLQYTIDMLTLSNIDEIFLFCGKFFEEIKKFIDDYKRKVYVKLNIQIFFSEDYTSLGPVMRDLYSRGIIKSNFILIHGDCVGNLRLDKMIEKHKENIKKDPGCVMTCIFRKVWPNHRSRSSPNQKTMIALDSQQKIVLFEKSMKKRAEIPTDLFERNSCISIHYDLLDTQIAICSEKVPPDFSDNFDFETRENFIHGLLADIELLCHHIHVEILEEGYAARVDSILAYRNISRDLLQRFVYPIVPNGRVSDINIDDENIECLQLDSDSGP</sequence>
<dbReference type="GO" id="GO:0051787">
    <property type="term" value="F:misfolded protein binding"/>
    <property type="evidence" value="ECO:0007669"/>
    <property type="project" value="TreeGrafter"/>
</dbReference>
<dbReference type="EMBL" id="ASGP02000001">
    <property type="protein sequence ID" value="KAH9529783.1"/>
    <property type="molecule type" value="Genomic_DNA"/>
</dbReference>
<dbReference type="InterPro" id="IPR051727">
    <property type="entry name" value="DnaJ_C3_Co-chaperones"/>
</dbReference>
<dbReference type="PANTHER" id="PTHR44140:SF2">
    <property type="entry name" value="LD25575P"/>
    <property type="match status" value="1"/>
</dbReference>